<dbReference type="RefSeq" id="XP_064658049.1">
    <property type="nucleotide sequence ID" value="XM_064804248.1"/>
</dbReference>
<evidence type="ECO:0000313" key="2">
    <source>
        <dbReference type="Proteomes" id="UP001337655"/>
    </source>
</evidence>
<dbReference type="GeneID" id="89928347"/>
<comment type="caution">
    <text evidence="1">The sequence shown here is derived from an EMBL/GenBank/DDBJ whole genome shotgun (WGS) entry which is preliminary data.</text>
</comment>
<dbReference type="Proteomes" id="UP001337655">
    <property type="component" value="Unassembled WGS sequence"/>
</dbReference>
<keyword evidence="2" id="KW-1185">Reference proteome</keyword>
<proteinExistence type="predicted"/>
<dbReference type="AlphaFoldDB" id="A0AAV9P6U9"/>
<protein>
    <submittedName>
        <fullName evidence="1">Uncharacterized protein</fullName>
    </submittedName>
</protein>
<accession>A0AAV9P6U9</accession>
<sequence>MSVPTIYILYNAKASVLGKLGYAYRKINTSADCDSACAACDLTHGGLRLNESTQWKEAKARINANIEQLHQDEVTDELKAFMSRDSLRYPVVLARANEGPLKLLLDSQALNTVSKDHEAFLKSLLSSAEQNDIPLQLTEGSAQPSSL</sequence>
<evidence type="ECO:0000313" key="1">
    <source>
        <dbReference type="EMBL" id="KAK5168439.1"/>
    </source>
</evidence>
<organism evidence="1 2">
    <name type="scientific">Saxophila tyrrhenica</name>
    <dbReference type="NCBI Taxonomy" id="1690608"/>
    <lineage>
        <taxon>Eukaryota</taxon>
        <taxon>Fungi</taxon>
        <taxon>Dikarya</taxon>
        <taxon>Ascomycota</taxon>
        <taxon>Pezizomycotina</taxon>
        <taxon>Dothideomycetes</taxon>
        <taxon>Dothideomycetidae</taxon>
        <taxon>Mycosphaerellales</taxon>
        <taxon>Extremaceae</taxon>
        <taxon>Saxophila</taxon>
    </lineage>
</organism>
<gene>
    <name evidence="1" type="ORF">LTR77_007009</name>
</gene>
<dbReference type="EMBL" id="JAVRRT010000010">
    <property type="protein sequence ID" value="KAK5168439.1"/>
    <property type="molecule type" value="Genomic_DNA"/>
</dbReference>
<reference evidence="1 2" key="1">
    <citation type="submission" date="2023-08" db="EMBL/GenBank/DDBJ databases">
        <title>Black Yeasts Isolated from many extreme environments.</title>
        <authorList>
            <person name="Coleine C."/>
            <person name="Stajich J.E."/>
            <person name="Selbmann L."/>
        </authorList>
    </citation>
    <scope>NUCLEOTIDE SEQUENCE [LARGE SCALE GENOMIC DNA]</scope>
    <source>
        <strain evidence="1 2">CCFEE 5935</strain>
    </source>
</reference>
<name>A0AAV9P6U9_9PEZI</name>